<dbReference type="EMBL" id="CP036264">
    <property type="protein sequence ID" value="QEG01328.1"/>
    <property type="molecule type" value="Genomic_DNA"/>
</dbReference>
<proteinExistence type="predicted"/>
<dbReference type="KEGG" id="smam:Mal15_54040"/>
<dbReference type="Proteomes" id="UP000321353">
    <property type="component" value="Chromosome"/>
</dbReference>
<keyword evidence="1" id="KW-0812">Transmembrane</keyword>
<keyword evidence="1" id="KW-1133">Transmembrane helix</keyword>
<keyword evidence="1" id="KW-0472">Membrane</keyword>
<evidence type="ECO:0000256" key="1">
    <source>
        <dbReference type="SAM" id="Phobius"/>
    </source>
</evidence>
<keyword evidence="3" id="KW-1185">Reference proteome</keyword>
<reference evidence="2 3" key="1">
    <citation type="submission" date="2019-02" db="EMBL/GenBank/DDBJ databases">
        <title>Planctomycetal bacteria perform biofilm scaping via a novel small molecule.</title>
        <authorList>
            <person name="Jeske O."/>
            <person name="Boedeker C."/>
            <person name="Wiegand S."/>
            <person name="Breitling P."/>
            <person name="Kallscheuer N."/>
            <person name="Jogler M."/>
            <person name="Rohde M."/>
            <person name="Petersen J."/>
            <person name="Medema M.H."/>
            <person name="Surup F."/>
            <person name="Jogler C."/>
        </authorList>
    </citation>
    <scope>NUCLEOTIDE SEQUENCE [LARGE SCALE GENOMIC DNA]</scope>
    <source>
        <strain evidence="2 3">Mal15</strain>
    </source>
</reference>
<dbReference type="AlphaFoldDB" id="A0A5B9MQP3"/>
<organism evidence="2 3">
    <name type="scientific">Stieleria maiorica</name>
    <dbReference type="NCBI Taxonomy" id="2795974"/>
    <lineage>
        <taxon>Bacteria</taxon>
        <taxon>Pseudomonadati</taxon>
        <taxon>Planctomycetota</taxon>
        <taxon>Planctomycetia</taxon>
        <taxon>Pirellulales</taxon>
        <taxon>Pirellulaceae</taxon>
        <taxon>Stieleria</taxon>
    </lineage>
</organism>
<name>A0A5B9MQP3_9BACT</name>
<gene>
    <name evidence="2" type="ORF">Mal15_54040</name>
</gene>
<evidence type="ECO:0000313" key="2">
    <source>
        <dbReference type="EMBL" id="QEG01328.1"/>
    </source>
</evidence>
<evidence type="ECO:0000313" key="3">
    <source>
        <dbReference type="Proteomes" id="UP000321353"/>
    </source>
</evidence>
<feature type="transmembrane region" description="Helical" evidence="1">
    <location>
        <begin position="29"/>
        <end position="48"/>
    </location>
</feature>
<sequence>MSRLTAFGFVIVDAVLSLATIVQSTLTLAIVLLSVLGSLGLAFLSGAVQSLLWPKYFWDDNGDQHAV</sequence>
<dbReference type="RefSeq" id="WP_147870416.1">
    <property type="nucleotide sequence ID" value="NZ_CP036264.1"/>
</dbReference>
<protein>
    <submittedName>
        <fullName evidence="2">Uncharacterized protein</fullName>
    </submittedName>
</protein>
<accession>A0A5B9MQP3</accession>